<dbReference type="EMBL" id="CP021983">
    <property type="protein sequence ID" value="ASC69544.1"/>
    <property type="molecule type" value="Genomic_DNA"/>
</dbReference>
<reference evidence="1 2" key="1">
    <citation type="journal article" date="2016" name="Biochim. Biophys. Acta">
        <title>Characterization of red-shifted phycobilisomes isolated from the chlorophyll f-containing cyanobacterium Halomicronema hongdechloris.</title>
        <authorList>
            <person name="Li Y."/>
            <person name="Lin Y."/>
            <person name="Garvey C.J."/>
            <person name="Birch D."/>
            <person name="Corkery R.W."/>
            <person name="Loughlin P.C."/>
            <person name="Scheer H."/>
            <person name="Willows R.D."/>
            <person name="Chen M."/>
        </authorList>
    </citation>
    <scope>NUCLEOTIDE SEQUENCE [LARGE SCALE GENOMIC DNA]</scope>
    <source>
        <strain evidence="1 2">C2206</strain>
    </source>
</reference>
<evidence type="ECO:0008006" key="3">
    <source>
        <dbReference type="Google" id="ProtNLM"/>
    </source>
</evidence>
<keyword evidence="2" id="KW-1185">Reference proteome</keyword>
<dbReference type="RefSeq" id="WP_088428963.1">
    <property type="nucleotide sequence ID" value="NZ_CP021983.2"/>
</dbReference>
<protein>
    <recommendedName>
        <fullName evidence="3">MBL fold metallo-hydrolase</fullName>
    </recommendedName>
</protein>
<evidence type="ECO:0000313" key="1">
    <source>
        <dbReference type="EMBL" id="ASC69544.1"/>
    </source>
</evidence>
<dbReference type="PANTHER" id="PTHR36142">
    <property type="entry name" value="METALLO-HYDROLASE/OXIDOREDUCTASE SUPERFAMILY PROTEIN"/>
    <property type="match status" value="1"/>
</dbReference>
<evidence type="ECO:0000313" key="2">
    <source>
        <dbReference type="Proteomes" id="UP000191901"/>
    </source>
</evidence>
<dbReference type="AlphaFoldDB" id="A0A1Z3HGX6"/>
<organism evidence="1 2">
    <name type="scientific">Halomicronema hongdechloris C2206</name>
    <dbReference type="NCBI Taxonomy" id="1641165"/>
    <lineage>
        <taxon>Bacteria</taxon>
        <taxon>Bacillati</taxon>
        <taxon>Cyanobacteriota</taxon>
        <taxon>Cyanophyceae</taxon>
        <taxon>Nodosilineales</taxon>
        <taxon>Nodosilineaceae</taxon>
        <taxon>Halomicronema</taxon>
    </lineage>
</organism>
<dbReference type="STRING" id="1641165.XM38_19425"/>
<dbReference type="Pfam" id="PF13483">
    <property type="entry name" value="Lactamase_B_3"/>
    <property type="match status" value="1"/>
</dbReference>
<proteinExistence type="predicted"/>
<gene>
    <name evidence="1" type="ORF">XM38_004710</name>
</gene>
<dbReference type="Proteomes" id="UP000191901">
    <property type="component" value="Chromosome"/>
</dbReference>
<dbReference type="KEGG" id="hhg:XM38_004710"/>
<sequence>MHLTWLDNNSWLLEVAQKRYLIDPWLVGPLVFGQQAWLIKGVKLDPPPIPEAIDGILLSQGLEDHAHPETLKQLDRRIPVVASANGAKVVAALGYERVTALDHGQSTTLDDTLDITAVPGAPIGPFLVENGYLLCDRTTGLRLFYEPHGFHNDSLQQAAPVDVVITPVVDLKLPLVGPILRGRQGALELATWLRPQVILPTADAGQTKFSGILAAWLQALGGVDTLRSDLAQRHLSTQVLIPTVGEPVTLDLTPLDKAASEQP</sequence>
<dbReference type="InterPro" id="IPR036866">
    <property type="entry name" value="RibonucZ/Hydroxyglut_hydro"/>
</dbReference>
<name>A0A1Z3HGX6_9CYAN</name>
<dbReference type="Gene3D" id="3.60.15.10">
    <property type="entry name" value="Ribonuclease Z/Hydroxyacylglutathione hydrolase-like"/>
    <property type="match status" value="1"/>
</dbReference>
<dbReference type="OrthoDB" id="507726at2"/>
<dbReference type="SUPFAM" id="SSF56281">
    <property type="entry name" value="Metallo-hydrolase/oxidoreductase"/>
    <property type="match status" value="1"/>
</dbReference>
<dbReference type="PANTHER" id="PTHR36142:SF2">
    <property type="entry name" value="METALLO-HYDROLASE_OXIDOREDUCTASE SUPERFAMILY PROTEIN"/>
    <property type="match status" value="1"/>
</dbReference>
<accession>A0A1Z3HGX6</accession>